<comment type="caution">
    <text evidence="1">The sequence shown here is derived from an EMBL/GenBank/DDBJ whole genome shotgun (WGS) entry which is preliminary data.</text>
</comment>
<organism evidence="1 2">
    <name type="scientific">Neophaeococcomyces mojaviensis</name>
    <dbReference type="NCBI Taxonomy" id="3383035"/>
    <lineage>
        <taxon>Eukaryota</taxon>
        <taxon>Fungi</taxon>
        <taxon>Dikarya</taxon>
        <taxon>Ascomycota</taxon>
        <taxon>Pezizomycotina</taxon>
        <taxon>Eurotiomycetes</taxon>
        <taxon>Chaetothyriomycetidae</taxon>
        <taxon>Chaetothyriales</taxon>
        <taxon>Chaetothyriales incertae sedis</taxon>
        <taxon>Neophaeococcomyces</taxon>
    </lineage>
</organism>
<reference evidence="1" key="1">
    <citation type="submission" date="2022-10" db="EMBL/GenBank/DDBJ databases">
        <title>Culturing micro-colonial fungi from biological soil crusts in the Mojave desert and describing Neophaeococcomyces mojavensis, and introducing the new genera and species Taxawa tesnikishii.</title>
        <authorList>
            <person name="Kurbessoian T."/>
            <person name="Stajich J.E."/>
        </authorList>
    </citation>
    <scope>NUCLEOTIDE SEQUENCE</scope>
    <source>
        <strain evidence="1">JES_112</strain>
    </source>
</reference>
<dbReference type="EMBL" id="JAPDRQ010000099">
    <property type="protein sequence ID" value="KAJ9655336.1"/>
    <property type="molecule type" value="Genomic_DNA"/>
</dbReference>
<proteinExistence type="predicted"/>
<gene>
    <name evidence="1" type="ORF">H2198_005791</name>
</gene>
<dbReference type="Proteomes" id="UP001172386">
    <property type="component" value="Unassembled WGS sequence"/>
</dbReference>
<sequence>MSMCRTSLSMHLARSERVCSIAIRNLLSFTSRDIEPRKILIQRLDAHRKRCPSQPRVRFFTTTVRRRHESQLVVSSTVEPVLPPTAQPIPQKDSPAIWTQRQYLPISCPGCGALTQESETDSPGFYSRSRRAVRRYLKQKKSQSSIEPEDSIDNVEEDEAESSNAAVSEAQAPEAAQQVEKVPYCDRCHDLIYNSRGRSIVHPSLQDIADSIAESPFRRNHVYHVVDAADFPMSLVPDIFSKISLAKPRSQNRRSQHDFSTKPTLSFIITRSDLLGSTKEMVDSMMTYFQSVLRQALGRSGKDLRLGNIHLVSAKRGWWTKEIKEDIWKRGGGNWMVGKVNVGKSNLFEVLFPKGSGDRAPVYAEVREKQEIEDKERALDQQFLSENSLLPPAQAEDPFPVLPVVSSLPGTTASPIRLPFGGHRGELIDLPGLERGNLEDYVKQEHKLDLIMTHRHNVEQHVIKPGQSLVLGGGLVRITPELNPEDRNTVVLAYPFLPLKAHVTSTEKAAAQQLQQRQSGIESVLAEDAGAHMASAGVLDLSSDVTKMRSGPLLRSGVSLSKLPYRVYATDVLVEGMGWVELVCQTRRFPAAQPASTIVAPVDEVSITAPPNADSLPISEPEFAPFSKVPPPERRENEQFPRVEVFSPNGKHISSRPSLSAWVRWTEGRKKGSGSVSKRPRKPSRGAKSR</sequence>
<evidence type="ECO:0000313" key="2">
    <source>
        <dbReference type="Proteomes" id="UP001172386"/>
    </source>
</evidence>
<protein>
    <submittedName>
        <fullName evidence="1">Uncharacterized protein</fullName>
    </submittedName>
</protein>
<keyword evidence="2" id="KW-1185">Reference proteome</keyword>
<evidence type="ECO:0000313" key="1">
    <source>
        <dbReference type="EMBL" id="KAJ9655336.1"/>
    </source>
</evidence>
<accession>A0ACC3A4S4</accession>
<name>A0ACC3A4S4_9EURO</name>